<feature type="transmembrane region" description="Helical" evidence="7">
    <location>
        <begin position="331"/>
        <end position="350"/>
    </location>
</feature>
<evidence type="ECO:0000256" key="1">
    <source>
        <dbReference type="ARBA" id="ARBA00004651"/>
    </source>
</evidence>
<feature type="transmembrane region" description="Helical" evidence="7">
    <location>
        <begin position="79"/>
        <end position="96"/>
    </location>
</feature>
<feature type="transmembrane region" description="Helical" evidence="7">
    <location>
        <begin position="51"/>
        <end position="72"/>
    </location>
</feature>
<evidence type="ECO:0000256" key="3">
    <source>
        <dbReference type="ARBA" id="ARBA00022475"/>
    </source>
</evidence>
<feature type="transmembrane region" description="Helical" evidence="7">
    <location>
        <begin position="297"/>
        <end position="319"/>
    </location>
</feature>
<dbReference type="PANTHER" id="PTHR42718:SF24">
    <property type="entry name" value="MAJOR FACILITATOR SUPERFAMILY (MFS) PROFILE DOMAIN-CONTAINING PROTEIN"/>
    <property type="match status" value="1"/>
</dbReference>
<dbReference type="PROSITE" id="PS50850">
    <property type="entry name" value="MFS"/>
    <property type="match status" value="1"/>
</dbReference>
<dbReference type="EMBL" id="CAADAN010000001">
    <property type="protein sequence ID" value="VFD29192.1"/>
    <property type="molecule type" value="Genomic_DNA"/>
</dbReference>
<accession>A0A069ADJ7</accession>
<dbReference type="EMBL" id="LK932505">
    <property type="protein sequence ID" value="CDS85272.1"/>
    <property type="molecule type" value="Genomic_DNA"/>
</dbReference>
<feature type="transmembrane region" description="Helical" evidence="7">
    <location>
        <begin position="136"/>
        <end position="159"/>
    </location>
</feature>
<feature type="domain" description="Major facilitator superfamily (MFS) profile" evidence="8">
    <location>
        <begin position="13"/>
        <end position="462"/>
    </location>
</feature>
<feature type="transmembrane region" description="Helical" evidence="7">
    <location>
        <begin position="399"/>
        <end position="418"/>
    </location>
</feature>
<evidence type="ECO:0000313" key="13">
    <source>
        <dbReference type="EMBL" id="SJS28986.1"/>
    </source>
</evidence>
<dbReference type="InterPro" id="IPR004638">
    <property type="entry name" value="EmrB-like"/>
</dbReference>
<dbReference type="PRINTS" id="PR01036">
    <property type="entry name" value="TCRTETB"/>
</dbReference>
<evidence type="ECO:0000313" key="9">
    <source>
        <dbReference type="EMBL" id="CDS85272.1"/>
    </source>
</evidence>
<feature type="transmembrane region" description="Helical" evidence="7">
    <location>
        <begin position="12"/>
        <end position="31"/>
    </location>
</feature>
<keyword evidence="3" id="KW-1003">Cell membrane</keyword>
<dbReference type="Pfam" id="PF07690">
    <property type="entry name" value="MFS_1"/>
    <property type="match status" value="1"/>
</dbReference>
<evidence type="ECO:0000256" key="2">
    <source>
        <dbReference type="ARBA" id="ARBA00022448"/>
    </source>
</evidence>
<evidence type="ECO:0000313" key="14">
    <source>
        <dbReference type="EMBL" id="VFD29192.1"/>
    </source>
</evidence>
<evidence type="ECO:0000313" key="11">
    <source>
        <dbReference type="EMBL" id="CDT33516.1"/>
    </source>
</evidence>
<dbReference type="InterPro" id="IPR011701">
    <property type="entry name" value="MFS"/>
</dbReference>
<comment type="subcellular location">
    <subcellularLocation>
        <location evidence="1">Cell membrane</location>
        <topology evidence="1">Multi-pass membrane protein</topology>
    </subcellularLocation>
</comment>
<evidence type="ECO:0000313" key="16">
    <source>
        <dbReference type="Proteomes" id="UP000411588"/>
    </source>
</evidence>
<evidence type="ECO:0000256" key="4">
    <source>
        <dbReference type="ARBA" id="ARBA00022692"/>
    </source>
</evidence>
<keyword evidence="4 7" id="KW-0812">Transmembrane</keyword>
<dbReference type="EMBL" id="LK933116">
    <property type="protein sequence ID" value="CDT33516.1"/>
    <property type="molecule type" value="Genomic_DNA"/>
</dbReference>
<reference evidence="14 16" key="3">
    <citation type="submission" date="2019-02" db="EMBL/GenBank/DDBJ databases">
        <authorList>
            <consortium name="Pathogen Informatics"/>
        </authorList>
    </citation>
    <scope>NUCLEOTIDE SEQUENCE [LARGE SCALE GENOMIC DNA]</scope>
    <source>
        <strain evidence="16">clo34</strain>
        <strain evidence="14">Clo34</strain>
        <strain evidence="13 15">VRECD0157</strain>
    </source>
</reference>
<dbReference type="GO" id="GO:0005886">
    <property type="term" value="C:plasma membrane"/>
    <property type="evidence" value="ECO:0007669"/>
    <property type="project" value="UniProtKB-SubCell"/>
</dbReference>
<keyword evidence="5 7" id="KW-1133">Transmembrane helix</keyword>
<feature type="transmembrane region" description="Helical" evidence="7">
    <location>
        <begin position="266"/>
        <end position="291"/>
    </location>
</feature>
<proteinExistence type="predicted"/>
<evidence type="ECO:0000259" key="8">
    <source>
        <dbReference type="PROSITE" id="PS50850"/>
    </source>
</evidence>
<reference evidence="10" key="1">
    <citation type="submission" date="2014-07" db="EMBL/GenBank/DDBJ databases">
        <authorList>
            <person name="Monot Marc"/>
        </authorList>
    </citation>
    <scope>NUCLEOTIDE SEQUENCE</scope>
    <source>
        <strain evidence="11">7032989</strain>
        <strain evidence="10">7032994</strain>
    </source>
</reference>
<feature type="transmembrane region" description="Helical" evidence="7">
    <location>
        <begin position="438"/>
        <end position="458"/>
    </location>
</feature>
<dbReference type="InterPro" id="IPR036259">
    <property type="entry name" value="MFS_trans_sf"/>
</dbReference>
<dbReference type="RefSeq" id="WP_009897692.1">
    <property type="nucleotide sequence ID" value="NZ_AP031492.1"/>
</dbReference>
<dbReference type="PATRIC" id="fig|1496.1373.peg.588"/>
<organism evidence="10">
    <name type="scientific">Clostridioides difficile</name>
    <name type="common">Peptoclostridium difficile</name>
    <dbReference type="NCBI Taxonomy" id="1496"/>
    <lineage>
        <taxon>Bacteria</taxon>
        <taxon>Bacillati</taxon>
        <taxon>Bacillota</taxon>
        <taxon>Clostridia</taxon>
        <taxon>Peptostreptococcales</taxon>
        <taxon>Peptostreptococcaceae</taxon>
        <taxon>Clostridioides</taxon>
    </lineage>
</organism>
<dbReference type="Gene3D" id="1.20.1720.10">
    <property type="entry name" value="Multidrug resistance protein D"/>
    <property type="match status" value="1"/>
</dbReference>
<dbReference type="Proteomes" id="UP000189137">
    <property type="component" value="Unassembled WGS sequence"/>
</dbReference>
<dbReference type="Proteomes" id="UP000878956">
    <property type="component" value="Unassembled WGS sequence"/>
</dbReference>
<protein>
    <submittedName>
        <fullName evidence="12">Multidrug efflux MFS transporter</fullName>
    </submittedName>
    <submittedName>
        <fullName evidence="13">Multidrug resistance protein B</fullName>
    </submittedName>
    <submittedName>
        <fullName evidence="10">Putative efflux transporter</fullName>
    </submittedName>
    <submittedName>
        <fullName evidence="9">Transporter, Major Facilitator Superfamily (MFS)</fullName>
    </submittedName>
</protein>
<evidence type="ECO:0000313" key="15">
    <source>
        <dbReference type="Proteomes" id="UP000189137"/>
    </source>
</evidence>
<dbReference type="SUPFAM" id="SSF103473">
    <property type="entry name" value="MFS general substrate transporter"/>
    <property type="match status" value="1"/>
</dbReference>
<name>A0A069ADJ7_CLODI</name>
<keyword evidence="6 7" id="KW-0472">Membrane</keyword>
<dbReference type="InterPro" id="IPR020846">
    <property type="entry name" value="MFS_dom"/>
</dbReference>
<feature type="transmembrane region" description="Helical" evidence="7">
    <location>
        <begin position="223"/>
        <end position="246"/>
    </location>
</feature>
<dbReference type="AlphaFoldDB" id="A0A069ADJ7"/>
<feature type="transmembrane region" description="Helical" evidence="7">
    <location>
        <begin position="198"/>
        <end position="217"/>
    </location>
</feature>
<dbReference type="PANTHER" id="PTHR42718">
    <property type="entry name" value="MAJOR FACILITATOR SUPERFAMILY MULTIDRUG TRANSPORTER MFSC"/>
    <property type="match status" value="1"/>
</dbReference>
<dbReference type="EMBL" id="LK932407">
    <property type="protein sequence ID" value="CDS88773.1"/>
    <property type="molecule type" value="Genomic_DNA"/>
</dbReference>
<feature type="transmembrane region" description="Helical" evidence="7">
    <location>
        <begin position="108"/>
        <end position="129"/>
    </location>
</feature>
<feature type="transmembrane region" description="Helical" evidence="7">
    <location>
        <begin position="356"/>
        <end position="378"/>
    </location>
</feature>
<dbReference type="NCBIfam" id="TIGR00711">
    <property type="entry name" value="efflux_EmrB"/>
    <property type="match status" value="1"/>
</dbReference>
<keyword evidence="2" id="KW-0813">Transport</keyword>
<dbReference type="CDD" id="cd17503">
    <property type="entry name" value="MFS_LmrB_MDR_like"/>
    <property type="match status" value="1"/>
</dbReference>
<evidence type="ECO:0000313" key="10">
    <source>
        <dbReference type="EMBL" id="CDS88773.1"/>
    </source>
</evidence>
<evidence type="ECO:0000256" key="7">
    <source>
        <dbReference type="SAM" id="Phobius"/>
    </source>
</evidence>
<feature type="transmembrane region" description="Helical" evidence="7">
    <location>
        <begin position="165"/>
        <end position="186"/>
    </location>
</feature>
<evidence type="ECO:0000256" key="6">
    <source>
        <dbReference type="ARBA" id="ARBA00023136"/>
    </source>
</evidence>
<evidence type="ECO:0000313" key="12">
    <source>
        <dbReference type="EMBL" id="HBH1542594.1"/>
    </source>
</evidence>
<reference evidence="12" key="2">
    <citation type="journal article" date="2018" name="Genome Biol.">
        <title>SKESA: strategic k-mer extension for scrupulous assemblies.</title>
        <authorList>
            <person name="Souvorov A."/>
            <person name="Agarwala R."/>
            <person name="Lipman D.J."/>
        </authorList>
    </citation>
    <scope>NUCLEOTIDE SEQUENCE</scope>
    <source>
        <strain evidence="12">HN1000</strain>
    </source>
</reference>
<sequence length="466" mass="50571">METQSNNKKGNLIIAIVMTGAFISSLSQTLLSTALPNIMSDFKITADVGQWLTTIYLLIAGIIVPTTAYLINRFSTRKLFITSMSIFSIGCIIALFSNNFSTMLIARVLQAMGSGSLMPLLQVIILYLCPEEKRGAAMSLVGITVGFAPAIGPTLSGWLVDSFGWHSLFLFLSPIAILDVILSFILLRNVGETQKLKLDIPSIVLSSLGFGGLLIGFTNQGNYGWTNIATYLPILIGIMSLILFTLRQLKSKEPFLELRVFKNKPFLISTILIMIVYASMMSATLMIPLYVQSVRGFSALSSGSLMLPGAILMVVLNPIAGRHLDKYGPHALSILGTGCLFLGTLSFAFLGRDTSLIHVSLMYCIRMIGISMVLMPLTTWGIKTLDRELISHATAINNTLRQISGAIGSAILITIMTSATKKAHMSSNMLSNIHGIDVAFSIAATLAFTGLIVSICFIKRHQIIRS</sequence>
<reference evidence="12" key="4">
    <citation type="submission" date="2021-06" db="EMBL/GenBank/DDBJ databases">
        <authorList>
            <consortium name="NCBI Pathogen Detection Project"/>
        </authorList>
    </citation>
    <scope>NUCLEOTIDE SEQUENCE</scope>
    <source>
        <strain evidence="12">HN1000</strain>
    </source>
</reference>
<gene>
    <name evidence="10" type="primary">ycnB</name>
    <name evidence="13" type="synonym">emrB</name>
    <name evidence="9" type="synonym">LinCd</name>
    <name evidence="11" type="ORF">BN1095_440020</name>
    <name evidence="9" type="ORF">BN1096_520196</name>
    <name evidence="10" type="ORF">BN1097_680207</name>
    <name evidence="12" type="ORF">KRM00_002082</name>
    <name evidence="14" type="ORF">SAMEA1402399_00228</name>
    <name evidence="13" type="ORF">SAMEA3375112_01711</name>
</gene>
<dbReference type="EMBL" id="DAEPXK010000020">
    <property type="protein sequence ID" value="HBH1542594.1"/>
    <property type="molecule type" value="Genomic_DNA"/>
</dbReference>
<dbReference type="GO" id="GO:0022857">
    <property type="term" value="F:transmembrane transporter activity"/>
    <property type="evidence" value="ECO:0007669"/>
    <property type="project" value="InterPro"/>
</dbReference>
<dbReference type="Gene3D" id="1.20.1250.20">
    <property type="entry name" value="MFS general substrate transporter like domains"/>
    <property type="match status" value="1"/>
</dbReference>
<dbReference type="Proteomes" id="UP000411588">
    <property type="component" value="Unassembled WGS sequence"/>
</dbReference>
<evidence type="ECO:0000256" key="5">
    <source>
        <dbReference type="ARBA" id="ARBA00022989"/>
    </source>
</evidence>
<dbReference type="EMBL" id="FUPS01000005">
    <property type="protein sequence ID" value="SJS28986.1"/>
    <property type="molecule type" value="Genomic_DNA"/>
</dbReference>